<keyword evidence="3" id="KW-1185">Reference proteome</keyword>
<organism evidence="2 3">
    <name type="scientific">Schizophyllum amplum</name>
    <dbReference type="NCBI Taxonomy" id="97359"/>
    <lineage>
        <taxon>Eukaryota</taxon>
        <taxon>Fungi</taxon>
        <taxon>Dikarya</taxon>
        <taxon>Basidiomycota</taxon>
        <taxon>Agaricomycotina</taxon>
        <taxon>Agaricomycetes</taxon>
        <taxon>Agaricomycetidae</taxon>
        <taxon>Agaricales</taxon>
        <taxon>Schizophyllaceae</taxon>
        <taxon>Schizophyllum</taxon>
    </lineage>
</organism>
<feature type="region of interest" description="Disordered" evidence="1">
    <location>
        <begin position="264"/>
        <end position="285"/>
    </location>
</feature>
<protein>
    <submittedName>
        <fullName evidence="2">Uncharacterized protein</fullName>
    </submittedName>
</protein>
<dbReference type="Proteomes" id="UP000320762">
    <property type="component" value="Unassembled WGS sequence"/>
</dbReference>
<proteinExistence type="predicted"/>
<accession>A0A550D0R0</accession>
<sequence>MSNLPCNCPVACLAGPEGRRGDDIQIGDVRVVTASLFDPFYSALRPNQKPHDNYARTNGSTVIGSKYRVSGSVIVPSARGSGGSTLYDDPSPSAGKRRPAIVLRQSKNSRGVEMDVCLMGTFNGVSAADISNVFQHYISHIYTDTMPNKKAGHLHTSPEWQSPSQEQWVIPLLHPIKQSTIPPRWRARRTSGTDTSAEEGYYLEEDAMFQLRNLVTRTSRNFDNTVVYNRSGARSAFVEKLDAEYRRRHPIAKMHRRNATKKTLASQHTKRFSVGRPTPMAISAY</sequence>
<evidence type="ECO:0000313" key="2">
    <source>
        <dbReference type="EMBL" id="TRM70635.1"/>
    </source>
</evidence>
<dbReference type="AlphaFoldDB" id="A0A550D0R0"/>
<comment type="caution">
    <text evidence="2">The sequence shown here is derived from an EMBL/GenBank/DDBJ whole genome shotgun (WGS) entry which is preliminary data.</text>
</comment>
<gene>
    <name evidence="2" type="ORF">BD626DRAFT_564247</name>
</gene>
<evidence type="ECO:0000256" key="1">
    <source>
        <dbReference type="SAM" id="MobiDB-lite"/>
    </source>
</evidence>
<dbReference type="EMBL" id="VDMD01000001">
    <property type="protein sequence ID" value="TRM70635.1"/>
    <property type="molecule type" value="Genomic_DNA"/>
</dbReference>
<evidence type="ECO:0000313" key="3">
    <source>
        <dbReference type="Proteomes" id="UP000320762"/>
    </source>
</evidence>
<name>A0A550D0R0_9AGAR</name>
<reference evidence="2 3" key="1">
    <citation type="journal article" date="2019" name="New Phytol.">
        <title>Comparative genomics reveals unique wood-decay strategies and fruiting body development in the Schizophyllaceae.</title>
        <authorList>
            <person name="Almasi E."/>
            <person name="Sahu N."/>
            <person name="Krizsan K."/>
            <person name="Balint B."/>
            <person name="Kovacs G.M."/>
            <person name="Kiss B."/>
            <person name="Cseklye J."/>
            <person name="Drula E."/>
            <person name="Henrissat B."/>
            <person name="Nagy I."/>
            <person name="Chovatia M."/>
            <person name="Adam C."/>
            <person name="LaButti K."/>
            <person name="Lipzen A."/>
            <person name="Riley R."/>
            <person name="Grigoriev I.V."/>
            <person name="Nagy L.G."/>
        </authorList>
    </citation>
    <scope>NUCLEOTIDE SEQUENCE [LARGE SCALE GENOMIC DNA]</scope>
    <source>
        <strain evidence="2 3">NL-1724</strain>
    </source>
</reference>